<dbReference type="EMBL" id="JAPTMU010000014">
    <property type="protein sequence ID" value="KAJ4931639.1"/>
    <property type="molecule type" value="Genomic_DNA"/>
</dbReference>
<keyword evidence="12" id="KW-0472">Membrane</keyword>
<evidence type="ECO:0000256" key="15">
    <source>
        <dbReference type="ARBA" id="ARBA00030824"/>
    </source>
</evidence>
<comment type="similarity">
    <text evidence="3">Belongs to the ZP domain family. ZPC subfamily.</text>
</comment>
<keyword evidence="8" id="KW-0165">Cleavage on pair of basic residues</keyword>
<dbReference type="GO" id="GO:0031012">
    <property type="term" value="C:extracellular matrix"/>
    <property type="evidence" value="ECO:0007669"/>
    <property type="project" value="TreeGrafter"/>
</dbReference>
<evidence type="ECO:0000256" key="13">
    <source>
        <dbReference type="ARBA" id="ARBA00023157"/>
    </source>
</evidence>
<dbReference type="Gene3D" id="2.60.40.4100">
    <property type="entry name" value="Zona pellucida, ZP-C domain"/>
    <property type="match status" value="2"/>
</dbReference>
<evidence type="ECO:0000256" key="8">
    <source>
        <dbReference type="ARBA" id="ARBA00022685"/>
    </source>
</evidence>
<gene>
    <name evidence="19" type="ORF">JOQ06_010080</name>
</gene>
<protein>
    <recommendedName>
        <fullName evidence="4">Zona pellucida sperm-binding protein 3</fullName>
    </recommendedName>
    <alternativeName>
        <fullName evidence="15">Zona pellucida glycoprotein 3</fullName>
    </alternativeName>
</protein>
<dbReference type="GO" id="GO:0005886">
    <property type="term" value="C:plasma membrane"/>
    <property type="evidence" value="ECO:0007669"/>
    <property type="project" value="UniProtKB-SubCell"/>
</dbReference>
<dbReference type="AlphaFoldDB" id="A0AAD6AVU7"/>
<evidence type="ECO:0000256" key="11">
    <source>
        <dbReference type="ARBA" id="ARBA00022989"/>
    </source>
</evidence>
<evidence type="ECO:0000256" key="12">
    <source>
        <dbReference type="ARBA" id="ARBA00023136"/>
    </source>
</evidence>
<evidence type="ECO:0000256" key="7">
    <source>
        <dbReference type="ARBA" id="ARBA00022530"/>
    </source>
</evidence>
<evidence type="ECO:0000256" key="4">
    <source>
        <dbReference type="ARBA" id="ARBA00017980"/>
    </source>
</evidence>
<keyword evidence="11" id="KW-1133">Transmembrane helix</keyword>
<name>A0AAD6AVU7_9TELE</name>
<dbReference type="FunFam" id="2.60.40.3210:FF:000001">
    <property type="entry name" value="Zona pellucida sperm-binding protein 3"/>
    <property type="match status" value="1"/>
</dbReference>
<evidence type="ECO:0000256" key="9">
    <source>
        <dbReference type="ARBA" id="ARBA00022692"/>
    </source>
</evidence>
<evidence type="ECO:0000256" key="16">
    <source>
        <dbReference type="SAM" id="MobiDB-lite"/>
    </source>
</evidence>
<dbReference type="PROSITE" id="PS51034">
    <property type="entry name" value="ZP_2"/>
    <property type="match status" value="1"/>
</dbReference>
<proteinExistence type="inferred from homology"/>
<keyword evidence="7" id="KW-0272">Extracellular matrix</keyword>
<evidence type="ECO:0000256" key="14">
    <source>
        <dbReference type="ARBA" id="ARBA00023180"/>
    </source>
</evidence>
<dbReference type="GO" id="GO:0032190">
    <property type="term" value="F:acrosin binding"/>
    <property type="evidence" value="ECO:0007669"/>
    <property type="project" value="TreeGrafter"/>
</dbReference>
<feature type="domain" description="ZP" evidence="18">
    <location>
        <begin position="67"/>
        <end position="566"/>
    </location>
</feature>
<feature type="region of interest" description="Disordered" evidence="16">
    <location>
        <begin position="300"/>
        <end position="320"/>
    </location>
</feature>
<dbReference type="InterPro" id="IPR055356">
    <property type="entry name" value="ZP-N"/>
</dbReference>
<dbReference type="GO" id="GO:0007339">
    <property type="term" value="P:binding of sperm to zona pellucida"/>
    <property type="evidence" value="ECO:0007669"/>
    <property type="project" value="TreeGrafter"/>
</dbReference>
<dbReference type="Pfam" id="PF23344">
    <property type="entry name" value="ZP-N"/>
    <property type="match status" value="2"/>
</dbReference>
<evidence type="ECO:0000256" key="17">
    <source>
        <dbReference type="SAM" id="SignalP"/>
    </source>
</evidence>
<keyword evidence="9" id="KW-0812">Transmembrane</keyword>
<dbReference type="SMART" id="SM00241">
    <property type="entry name" value="ZP"/>
    <property type="match status" value="2"/>
</dbReference>
<evidence type="ECO:0000256" key="3">
    <source>
        <dbReference type="ARBA" id="ARBA00006735"/>
    </source>
</evidence>
<dbReference type="FunFam" id="2.60.40.4100:FF:000002">
    <property type="entry name" value="Zona pellucida sperm-binding protein 3"/>
    <property type="match status" value="2"/>
</dbReference>
<evidence type="ECO:0000259" key="18">
    <source>
        <dbReference type="PROSITE" id="PS51034"/>
    </source>
</evidence>
<keyword evidence="14" id="KW-0325">Glycoprotein</keyword>
<evidence type="ECO:0000256" key="1">
    <source>
        <dbReference type="ARBA" id="ARBA00004251"/>
    </source>
</evidence>
<feature type="chain" id="PRO_5042175335" description="Zona pellucida sperm-binding protein 3" evidence="17">
    <location>
        <begin position="24"/>
        <end position="725"/>
    </location>
</feature>
<comment type="caution">
    <text evidence="19">The sequence shown here is derived from an EMBL/GenBank/DDBJ whole genome shotgun (WGS) entry which is preliminary data.</text>
</comment>
<dbReference type="InterPro" id="IPR042235">
    <property type="entry name" value="ZP-C_dom"/>
</dbReference>
<keyword evidence="10 17" id="KW-0732">Signal</keyword>
<comment type="subcellular location">
    <subcellularLocation>
        <location evidence="1">Cell membrane</location>
        <topology evidence="1">Single-pass type I membrane protein</topology>
    </subcellularLocation>
    <subcellularLocation>
        <location evidence="2">Secreted</location>
        <location evidence="2">Extracellular space</location>
        <location evidence="2">Extracellular matrix</location>
    </subcellularLocation>
</comment>
<evidence type="ECO:0000256" key="10">
    <source>
        <dbReference type="ARBA" id="ARBA00022729"/>
    </source>
</evidence>
<dbReference type="PANTHER" id="PTHR11576:SF2">
    <property type="entry name" value="ZONA PELLUCIDA SPERM-BINDING PROTEIN 3"/>
    <property type="match status" value="1"/>
</dbReference>
<feature type="region of interest" description="Disordered" evidence="16">
    <location>
        <begin position="704"/>
        <end position="725"/>
    </location>
</feature>
<keyword evidence="20" id="KW-1185">Reference proteome</keyword>
<feature type="region of interest" description="Disordered" evidence="16">
    <location>
        <begin position="585"/>
        <end position="675"/>
    </location>
</feature>
<keyword evidence="13" id="KW-1015">Disulfide bond</keyword>
<reference evidence="19" key="1">
    <citation type="submission" date="2022-11" db="EMBL/GenBank/DDBJ databases">
        <title>Chromosome-level genome of Pogonophryne albipinna.</title>
        <authorList>
            <person name="Jo E."/>
        </authorList>
    </citation>
    <scope>NUCLEOTIDE SEQUENCE</scope>
    <source>
        <strain evidence="19">SGF0006</strain>
        <tissue evidence="19">Muscle</tissue>
    </source>
</reference>
<dbReference type="Proteomes" id="UP001219934">
    <property type="component" value="Unassembled WGS sequence"/>
</dbReference>
<dbReference type="PANTHER" id="PTHR11576">
    <property type="entry name" value="ZONA PELLUCIDA SPERM-BINDING PROTEIN 3"/>
    <property type="match status" value="1"/>
</dbReference>
<feature type="compositionally biased region" description="Polar residues" evidence="16">
    <location>
        <begin position="627"/>
        <end position="636"/>
    </location>
</feature>
<accession>A0AAD6AVU7</accession>
<dbReference type="InterPro" id="IPR001507">
    <property type="entry name" value="ZP_dom"/>
</dbReference>
<feature type="signal peptide" evidence="17">
    <location>
        <begin position="1"/>
        <end position="23"/>
    </location>
</feature>
<evidence type="ECO:0000313" key="19">
    <source>
        <dbReference type="EMBL" id="KAJ4931639.1"/>
    </source>
</evidence>
<evidence type="ECO:0000256" key="2">
    <source>
        <dbReference type="ARBA" id="ARBA00004498"/>
    </source>
</evidence>
<dbReference type="Gene3D" id="2.60.40.3210">
    <property type="entry name" value="Zona pellucida, ZP-N domain"/>
    <property type="match status" value="2"/>
</dbReference>
<evidence type="ECO:0000256" key="5">
    <source>
        <dbReference type="ARBA" id="ARBA00022475"/>
    </source>
</evidence>
<sequence>MVTAARPASVALLSLFAFGFADAIRTLRDGPMIDAEGREYKTAALGFDTESQISEPQFNEGSTISVQCTEVSIIIAVKADFFKNGRLLSPWDFFLGEVKHSQSGQCQPVAAGDSEYLFEAGLQDCGSKVTTSKDSVIYSNKLIILLVAGQHGIKRTTRAVVPVSCHYKRTKFDGSHSQQPPLSLPAVYSTGAFSLKLMTEDWTGETLTSVFYTGDLLHLEASYSGPDAGHRRLFIDGCVAALSPDPRSAPRSYFIENHGCFNDAKEDGSNALFNPRTRSSSLQLQLDAFLFPQDTRNSSLANTGRSELGQQKSPAEEPQQVNTIRVTCHPDSLEIVIKADMFAVGAPVDGDEIRLGVETNNQYCRATASSADEYSISVGLVECGTRHWVTEDSLIYTNLLIYSPVASPYGVVRMEEAEVQFVQFFTHAYLDPLHVDPGCSDWQYKRGSNVFHLGEPISIEASVRIGHHMELRVFVSSCVATLSPDMHSSPRHAFIENGCFVDSQLPGSRSQFLARTQDDKLHMSIDAFRFYNEDRGELYITCHLNAVPINNPDAPNKACTFVNGRWRSADGNDYLCGQCKRPIGVAQTPSSPSKFRPRGFVKPEEREPLWRSGLKTSTDQRKGLLPDSSSTQNQVDVVTLASEQNKDEEDKSGTEKDEDAEEVPELLENTSPEAHLQPKAAVLNSTNTAALDEVLPTAAVNVAVPPLSNTTATESDLSETMDPKR</sequence>
<evidence type="ECO:0000313" key="20">
    <source>
        <dbReference type="Proteomes" id="UP001219934"/>
    </source>
</evidence>
<feature type="compositionally biased region" description="Acidic residues" evidence="16">
    <location>
        <begin position="656"/>
        <end position="665"/>
    </location>
</feature>
<keyword evidence="5" id="KW-1003">Cell membrane</keyword>
<organism evidence="19 20">
    <name type="scientific">Pogonophryne albipinna</name>
    <dbReference type="NCBI Taxonomy" id="1090488"/>
    <lineage>
        <taxon>Eukaryota</taxon>
        <taxon>Metazoa</taxon>
        <taxon>Chordata</taxon>
        <taxon>Craniata</taxon>
        <taxon>Vertebrata</taxon>
        <taxon>Euteleostomi</taxon>
        <taxon>Actinopterygii</taxon>
        <taxon>Neopterygii</taxon>
        <taxon>Teleostei</taxon>
        <taxon>Neoteleostei</taxon>
        <taxon>Acanthomorphata</taxon>
        <taxon>Eupercaria</taxon>
        <taxon>Perciformes</taxon>
        <taxon>Notothenioidei</taxon>
        <taxon>Pogonophryne</taxon>
    </lineage>
</organism>
<dbReference type="GO" id="GO:0035803">
    <property type="term" value="P:egg coat formation"/>
    <property type="evidence" value="ECO:0007669"/>
    <property type="project" value="TreeGrafter"/>
</dbReference>
<dbReference type="GO" id="GO:2000344">
    <property type="term" value="P:positive regulation of acrosome reaction"/>
    <property type="evidence" value="ECO:0007669"/>
    <property type="project" value="TreeGrafter"/>
</dbReference>
<dbReference type="InterPro" id="IPR055355">
    <property type="entry name" value="ZP-C"/>
</dbReference>
<feature type="compositionally biased region" description="Basic and acidic residues" evidence="16">
    <location>
        <begin position="644"/>
        <end position="655"/>
    </location>
</feature>
<dbReference type="Pfam" id="PF00100">
    <property type="entry name" value="Zona_pellucida"/>
    <property type="match status" value="2"/>
</dbReference>
<keyword evidence="6" id="KW-0964">Secreted</keyword>
<evidence type="ECO:0000256" key="6">
    <source>
        <dbReference type="ARBA" id="ARBA00022525"/>
    </source>
</evidence>